<keyword evidence="7" id="KW-1185">Reference proteome</keyword>
<dbReference type="GO" id="GO:0016811">
    <property type="term" value="F:hydrolase activity, acting on carbon-nitrogen (but not peptide) bonds, in linear amides"/>
    <property type="evidence" value="ECO:0007669"/>
    <property type="project" value="InterPro"/>
</dbReference>
<dbReference type="GO" id="GO:0046872">
    <property type="term" value="F:metal ion binding"/>
    <property type="evidence" value="ECO:0007669"/>
    <property type="project" value="UniProtKB-KW"/>
</dbReference>
<evidence type="ECO:0000259" key="5">
    <source>
        <dbReference type="Pfam" id="PF24827"/>
    </source>
</evidence>
<dbReference type="RefSeq" id="WP_210421041.1">
    <property type="nucleotide sequence ID" value="NZ_CP036339.1"/>
</dbReference>
<dbReference type="Proteomes" id="UP000317909">
    <property type="component" value="Chromosome"/>
</dbReference>
<feature type="domain" description="Succinylglutamate desuccinylase/Aspartoacylase catalytic" evidence="5">
    <location>
        <begin position="49"/>
        <end position="228"/>
    </location>
</feature>
<keyword evidence="4" id="KW-0862">Zinc</keyword>
<sequence length="341" mass="36498">MPKVSNLPIEVAGVFVNPGERRRIEIPVAKLPTGTSLTLPIMVVNGAKPGPTVWISAAVHGDEVNGVEIIGRVLEKIVPRDLAGCLITVPIVNVFGFNAQSRYLPDRRDLNRSFPGLERGSVAARLAFLFMQEVVVKCQYGIDLHTGSNHRTNLPQIRANLHDEETRRFSEAFGAPVIMHAGAIDGSLRKAATDAGIRTLVYEAGEPLRFDDEAIQLGRDGVLRVLQALGMRSTAPRIKGKHSALIAKTSWVRALNSGILRLDVKLGARVSAGQQLGMVADAFGDDAAPLVAAEDGLVIGHTNNPLVQQGEAVVHLATMAPEGTEATLPEVDPEGRPVVEP</sequence>
<comment type="cofactor">
    <cofactor evidence="1">
        <name>Zn(2+)</name>
        <dbReference type="ChEBI" id="CHEBI:29105"/>
    </cofactor>
</comment>
<dbReference type="Gene3D" id="3.40.630.10">
    <property type="entry name" value="Zn peptidases"/>
    <property type="match status" value="1"/>
</dbReference>
<evidence type="ECO:0000256" key="4">
    <source>
        <dbReference type="ARBA" id="ARBA00022833"/>
    </source>
</evidence>
<name>A0A517U4N1_9BACT</name>
<dbReference type="GO" id="GO:0016788">
    <property type="term" value="F:hydrolase activity, acting on ester bonds"/>
    <property type="evidence" value="ECO:0007669"/>
    <property type="project" value="InterPro"/>
</dbReference>
<dbReference type="Pfam" id="PF24827">
    <property type="entry name" value="AstE_AspA_cat"/>
    <property type="match status" value="1"/>
</dbReference>
<dbReference type="SUPFAM" id="SSF53187">
    <property type="entry name" value="Zn-dependent exopeptidases"/>
    <property type="match status" value="1"/>
</dbReference>
<dbReference type="InterPro" id="IPR055438">
    <property type="entry name" value="AstE_AspA_cat"/>
</dbReference>
<organism evidence="6 7">
    <name type="scientific">Lacipirellula limnantheis</name>
    <dbReference type="NCBI Taxonomy" id="2528024"/>
    <lineage>
        <taxon>Bacteria</taxon>
        <taxon>Pseudomonadati</taxon>
        <taxon>Planctomycetota</taxon>
        <taxon>Planctomycetia</taxon>
        <taxon>Pirellulales</taxon>
        <taxon>Lacipirellulaceae</taxon>
        <taxon>Lacipirellula</taxon>
    </lineage>
</organism>
<dbReference type="AlphaFoldDB" id="A0A517U4N1"/>
<evidence type="ECO:0000256" key="2">
    <source>
        <dbReference type="ARBA" id="ARBA00022723"/>
    </source>
</evidence>
<dbReference type="InterPro" id="IPR043795">
    <property type="entry name" value="N-alpha-Ac-DABA-like"/>
</dbReference>
<evidence type="ECO:0000256" key="1">
    <source>
        <dbReference type="ARBA" id="ARBA00001947"/>
    </source>
</evidence>
<evidence type="ECO:0000313" key="7">
    <source>
        <dbReference type="Proteomes" id="UP000317909"/>
    </source>
</evidence>
<dbReference type="InterPro" id="IPR053138">
    <property type="entry name" value="N-alpha-Ac-DABA_deacetylase"/>
</dbReference>
<dbReference type="EMBL" id="CP036339">
    <property type="protein sequence ID" value="QDT75584.1"/>
    <property type="molecule type" value="Genomic_DNA"/>
</dbReference>
<keyword evidence="3" id="KW-0378">Hydrolase</keyword>
<dbReference type="PIRSF" id="PIRSF039012">
    <property type="entry name" value="ASP"/>
    <property type="match status" value="1"/>
</dbReference>
<evidence type="ECO:0000313" key="6">
    <source>
        <dbReference type="EMBL" id="QDT75584.1"/>
    </source>
</evidence>
<proteinExistence type="predicted"/>
<gene>
    <name evidence="6" type="ORF">I41_47960</name>
</gene>
<reference evidence="6 7" key="1">
    <citation type="submission" date="2019-02" db="EMBL/GenBank/DDBJ databases">
        <title>Deep-cultivation of Planctomycetes and their phenomic and genomic characterization uncovers novel biology.</title>
        <authorList>
            <person name="Wiegand S."/>
            <person name="Jogler M."/>
            <person name="Boedeker C."/>
            <person name="Pinto D."/>
            <person name="Vollmers J."/>
            <person name="Rivas-Marin E."/>
            <person name="Kohn T."/>
            <person name="Peeters S.H."/>
            <person name="Heuer A."/>
            <person name="Rast P."/>
            <person name="Oberbeckmann S."/>
            <person name="Bunk B."/>
            <person name="Jeske O."/>
            <person name="Meyerdierks A."/>
            <person name="Storesund J.E."/>
            <person name="Kallscheuer N."/>
            <person name="Luecker S."/>
            <person name="Lage O.M."/>
            <person name="Pohl T."/>
            <person name="Merkel B.J."/>
            <person name="Hornburger P."/>
            <person name="Mueller R.-W."/>
            <person name="Bruemmer F."/>
            <person name="Labrenz M."/>
            <person name="Spormann A.M."/>
            <person name="Op den Camp H."/>
            <person name="Overmann J."/>
            <person name="Amann R."/>
            <person name="Jetten M.S.M."/>
            <person name="Mascher T."/>
            <person name="Medema M.H."/>
            <person name="Devos D.P."/>
            <person name="Kaster A.-K."/>
            <person name="Ovreas L."/>
            <person name="Rohde M."/>
            <person name="Galperin M.Y."/>
            <person name="Jogler C."/>
        </authorList>
    </citation>
    <scope>NUCLEOTIDE SEQUENCE [LARGE SCALE GENOMIC DNA]</scope>
    <source>
        <strain evidence="6 7">I41</strain>
    </source>
</reference>
<keyword evidence="2" id="KW-0479">Metal-binding</keyword>
<dbReference type="CDD" id="cd06251">
    <property type="entry name" value="M14_ASTE_ASPA-like"/>
    <property type="match status" value="1"/>
</dbReference>
<protein>
    <submittedName>
        <fullName evidence="6">Succinylglutamate desuccinylase / Aspartoacylase family protein</fullName>
    </submittedName>
</protein>
<evidence type="ECO:0000256" key="3">
    <source>
        <dbReference type="ARBA" id="ARBA00022801"/>
    </source>
</evidence>
<accession>A0A517U4N1</accession>
<dbReference type="KEGG" id="llh:I41_47960"/>
<dbReference type="PANTHER" id="PTHR37326:SF2">
    <property type="entry name" value="SUCCINYLGLUTAMATE DESUCCINYLASE_ASPARTOACYLASE FAMILY PROTEIN"/>
    <property type="match status" value="1"/>
</dbReference>
<dbReference type="PANTHER" id="PTHR37326">
    <property type="entry name" value="BLL3975 PROTEIN"/>
    <property type="match status" value="1"/>
</dbReference>